<organism evidence="7">
    <name type="scientific">marine metagenome</name>
    <dbReference type="NCBI Taxonomy" id="408172"/>
    <lineage>
        <taxon>unclassified sequences</taxon>
        <taxon>metagenomes</taxon>
        <taxon>ecological metagenomes</taxon>
    </lineage>
</organism>
<dbReference type="PROSITE" id="PS01302">
    <property type="entry name" value="UPF0758"/>
    <property type="match status" value="1"/>
</dbReference>
<keyword evidence="3" id="KW-0378">Hydrolase</keyword>
<keyword evidence="5" id="KW-0482">Metalloprotease</keyword>
<name>A0A382PLY5_9ZZZZ</name>
<evidence type="ECO:0000256" key="1">
    <source>
        <dbReference type="ARBA" id="ARBA00022670"/>
    </source>
</evidence>
<dbReference type="PANTHER" id="PTHR30471:SF3">
    <property type="entry name" value="UPF0758 PROTEIN YEES-RELATED"/>
    <property type="match status" value="1"/>
</dbReference>
<dbReference type="PROSITE" id="PS50249">
    <property type="entry name" value="MPN"/>
    <property type="match status" value="1"/>
</dbReference>
<evidence type="ECO:0000313" key="7">
    <source>
        <dbReference type="EMBL" id="SVC73668.1"/>
    </source>
</evidence>
<keyword evidence="4" id="KW-0862">Zinc</keyword>
<dbReference type="EMBL" id="UINC01107927">
    <property type="protein sequence ID" value="SVC73668.1"/>
    <property type="molecule type" value="Genomic_DNA"/>
</dbReference>
<keyword evidence="1" id="KW-0645">Protease</keyword>
<dbReference type="GO" id="GO:0006508">
    <property type="term" value="P:proteolysis"/>
    <property type="evidence" value="ECO:0007669"/>
    <property type="project" value="UniProtKB-KW"/>
</dbReference>
<dbReference type="AlphaFoldDB" id="A0A382PLY5"/>
<evidence type="ECO:0000259" key="6">
    <source>
        <dbReference type="PROSITE" id="PS50249"/>
    </source>
</evidence>
<dbReference type="GO" id="GO:0008237">
    <property type="term" value="F:metallopeptidase activity"/>
    <property type="evidence" value="ECO:0007669"/>
    <property type="project" value="UniProtKB-KW"/>
</dbReference>
<dbReference type="SUPFAM" id="SSF102712">
    <property type="entry name" value="JAB1/MPN domain"/>
    <property type="match status" value="1"/>
</dbReference>
<protein>
    <recommendedName>
        <fullName evidence="6">MPN domain-containing protein</fullName>
    </recommendedName>
</protein>
<accession>A0A382PLY5</accession>
<evidence type="ECO:0000256" key="4">
    <source>
        <dbReference type="ARBA" id="ARBA00022833"/>
    </source>
</evidence>
<dbReference type="InterPro" id="IPR001405">
    <property type="entry name" value="UPF0758"/>
</dbReference>
<feature type="non-terminal residue" evidence="7">
    <location>
        <position position="1"/>
    </location>
</feature>
<dbReference type="InterPro" id="IPR020891">
    <property type="entry name" value="UPF0758_CS"/>
</dbReference>
<dbReference type="NCBIfam" id="TIGR00608">
    <property type="entry name" value="radc"/>
    <property type="match status" value="1"/>
</dbReference>
<dbReference type="PANTHER" id="PTHR30471">
    <property type="entry name" value="DNA REPAIR PROTEIN RADC"/>
    <property type="match status" value="1"/>
</dbReference>
<dbReference type="Gene3D" id="3.40.140.10">
    <property type="entry name" value="Cytidine Deaminase, domain 2"/>
    <property type="match status" value="1"/>
</dbReference>
<gene>
    <name evidence="7" type="ORF">METZ01_LOCUS326522</name>
</gene>
<sequence length="156" mass="17155">VTEMCQVKGIGSAKAAQIRAALEMGKRMASKPTSIKIKLKSSRAFVDQFSLFLKNLKKEIVKIVLLDPKLQYIKDLTISEGSLNASIVRPREVMIPAIRESAASFALIHNHPSGDPTPSQQDFEITHRLNKTGKIVGIHMVDHIIIGGNGFFSFAD</sequence>
<evidence type="ECO:0000256" key="5">
    <source>
        <dbReference type="ARBA" id="ARBA00023049"/>
    </source>
</evidence>
<dbReference type="CDD" id="cd08071">
    <property type="entry name" value="MPN_DUF2466"/>
    <property type="match status" value="1"/>
</dbReference>
<reference evidence="7" key="1">
    <citation type="submission" date="2018-05" db="EMBL/GenBank/DDBJ databases">
        <authorList>
            <person name="Lanie J.A."/>
            <person name="Ng W.-L."/>
            <person name="Kazmierczak K.M."/>
            <person name="Andrzejewski T.M."/>
            <person name="Davidsen T.M."/>
            <person name="Wayne K.J."/>
            <person name="Tettelin H."/>
            <person name="Glass J.I."/>
            <person name="Rusch D."/>
            <person name="Podicherti R."/>
            <person name="Tsui H.-C.T."/>
            <person name="Winkler M.E."/>
        </authorList>
    </citation>
    <scope>NUCLEOTIDE SEQUENCE</scope>
</reference>
<evidence type="ECO:0000256" key="3">
    <source>
        <dbReference type="ARBA" id="ARBA00022801"/>
    </source>
</evidence>
<dbReference type="InterPro" id="IPR025657">
    <property type="entry name" value="RadC_JAB"/>
</dbReference>
<keyword evidence="2" id="KW-0479">Metal-binding</keyword>
<evidence type="ECO:0000256" key="2">
    <source>
        <dbReference type="ARBA" id="ARBA00022723"/>
    </source>
</evidence>
<dbReference type="Pfam" id="PF04002">
    <property type="entry name" value="RadC"/>
    <property type="match status" value="1"/>
</dbReference>
<feature type="domain" description="MPN" evidence="6">
    <location>
        <begin position="37"/>
        <end position="156"/>
    </location>
</feature>
<dbReference type="InterPro" id="IPR037518">
    <property type="entry name" value="MPN"/>
</dbReference>
<dbReference type="GO" id="GO:0046872">
    <property type="term" value="F:metal ion binding"/>
    <property type="evidence" value="ECO:0007669"/>
    <property type="project" value="UniProtKB-KW"/>
</dbReference>
<proteinExistence type="predicted"/>